<proteinExistence type="predicted"/>
<dbReference type="InterPro" id="IPR014044">
    <property type="entry name" value="CAP_dom"/>
</dbReference>
<evidence type="ECO:0000313" key="4">
    <source>
        <dbReference type="EMBL" id="RKN82243.1"/>
    </source>
</evidence>
<dbReference type="OrthoDB" id="2690110at2"/>
<dbReference type="Gene3D" id="3.30.457.10">
    <property type="entry name" value="Copper amine oxidase-like, N-terminal domain"/>
    <property type="match status" value="1"/>
</dbReference>
<name>A0A3B0C8Q6_9BACL</name>
<dbReference type="AlphaFoldDB" id="A0A3B0C8Q6"/>
<protein>
    <submittedName>
        <fullName evidence="4">S-layer protein</fullName>
    </submittedName>
</protein>
<feature type="signal peptide" evidence="1">
    <location>
        <begin position="1"/>
        <end position="34"/>
    </location>
</feature>
<dbReference type="RefSeq" id="WP_120748626.1">
    <property type="nucleotide sequence ID" value="NZ_RBAH01000012.1"/>
</dbReference>
<gene>
    <name evidence="4" type="ORF">D7M11_18050</name>
</gene>
<dbReference type="CDD" id="cd05379">
    <property type="entry name" value="CAP_bacterial"/>
    <property type="match status" value="1"/>
</dbReference>
<feature type="chain" id="PRO_5017437842" evidence="1">
    <location>
        <begin position="35"/>
        <end position="550"/>
    </location>
</feature>
<evidence type="ECO:0000259" key="3">
    <source>
        <dbReference type="Pfam" id="PF07833"/>
    </source>
</evidence>
<keyword evidence="1" id="KW-0732">Signal</keyword>
<feature type="domain" description="Copper amine oxidase-like N-terminal" evidence="3">
    <location>
        <begin position="442"/>
        <end position="548"/>
    </location>
</feature>
<dbReference type="Pfam" id="PF07833">
    <property type="entry name" value="Cu_amine_oxidN1"/>
    <property type="match status" value="1"/>
</dbReference>
<organism evidence="4 5">
    <name type="scientific">Paenibacillus ginsengarvi</name>
    <dbReference type="NCBI Taxonomy" id="400777"/>
    <lineage>
        <taxon>Bacteria</taxon>
        <taxon>Bacillati</taxon>
        <taxon>Bacillota</taxon>
        <taxon>Bacilli</taxon>
        <taxon>Bacillales</taxon>
        <taxon>Paenibacillaceae</taxon>
        <taxon>Paenibacillus</taxon>
    </lineage>
</organism>
<dbReference type="Gene3D" id="3.40.33.10">
    <property type="entry name" value="CAP"/>
    <property type="match status" value="1"/>
</dbReference>
<dbReference type="InterPro" id="IPR012854">
    <property type="entry name" value="Cu_amine_oxidase-like_N"/>
</dbReference>
<feature type="domain" description="SCP" evidence="2">
    <location>
        <begin position="143"/>
        <end position="257"/>
    </location>
</feature>
<dbReference type="Pfam" id="PF00188">
    <property type="entry name" value="CAP"/>
    <property type="match status" value="1"/>
</dbReference>
<dbReference type="Proteomes" id="UP000282311">
    <property type="component" value="Unassembled WGS sequence"/>
</dbReference>
<accession>A0A3B0C8Q6</accession>
<comment type="caution">
    <text evidence="4">The sequence shown here is derived from an EMBL/GenBank/DDBJ whole genome shotgun (WGS) entry which is preliminary data.</text>
</comment>
<dbReference type="SUPFAM" id="SSF55383">
    <property type="entry name" value="Copper amine oxidase, domain N"/>
    <property type="match status" value="2"/>
</dbReference>
<evidence type="ECO:0000313" key="5">
    <source>
        <dbReference type="Proteomes" id="UP000282311"/>
    </source>
</evidence>
<dbReference type="InterPro" id="IPR035940">
    <property type="entry name" value="CAP_sf"/>
</dbReference>
<evidence type="ECO:0000256" key="1">
    <source>
        <dbReference type="SAM" id="SignalP"/>
    </source>
</evidence>
<dbReference type="EMBL" id="RBAH01000012">
    <property type="protein sequence ID" value="RKN82243.1"/>
    <property type="molecule type" value="Genomic_DNA"/>
</dbReference>
<sequence>MKSPATLAKLLLLLSLTLLLSVAGLSLSPAKSMAASYKSLGTPKETVGTTKPPIRFYYTSDMTTPPDSYSMYIDETKVAAVYDKEEEAFLYTPTADLTPGTHTVRMSIVYSGYEPIDQSWTFTVASDAIKQFAAANAAQIVGLAAVNDYRTLFGLPKVVFNDKLNASASSHAAYLDLNKIKQGKDDSESMHAENPDKPGFTGKGPFDRAVYFGYTSGVGEDVAYSKDSIAGSVDSLFDAPYHRSPFLDPYLKEIGISQVGFYTVIEFGMDRQEEPKLVVSPAPGDRYAPTVFGGNEEPDPIRIHSGSEYPVGYPIMAEYYGLGMEQVKVLGADLMNNGTKKSVDFWINSPENDSSLDAAVLLIPRKPLEPDTSYHVMLTLQLTKGGQRVTEVKEWDFTTEPAAEIGKKKLHNNTDSYKRLSDSAAPVQRTVVFGLDASSYTLDGLNYPMKQKPVIEDGSSYLYVRDLAAALGASVEWDSGNQAAVYTKGTRKVTLYTTKNEVELNGETRTTDTPAKLIGDYTMVPVRLLSEVLGAKITYTEATRTVTIAY</sequence>
<evidence type="ECO:0000259" key="2">
    <source>
        <dbReference type="Pfam" id="PF00188"/>
    </source>
</evidence>
<dbReference type="InterPro" id="IPR036582">
    <property type="entry name" value="Mao_N_sf"/>
</dbReference>
<dbReference type="SUPFAM" id="SSF55797">
    <property type="entry name" value="PR-1-like"/>
    <property type="match status" value="1"/>
</dbReference>
<keyword evidence="5" id="KW-1185">Reference proteome</keyword>
<reference evidence="4 5" key="1">
    <citation type="journal article" date="2007" name="Int. J. Syst. Evol. Microbiol.">
        <title>Paenibacillus ginsengarvi sp. nov., isolated from soil from ginseng cultivation.</title>
        <authorList>
            <person name="Yoon M.H."/>
            <person name="Ten L.N."/>
            <person name="Im W.T."/>
        </authorList>
    </citation>
    <scope>NUCLEOTIDE SEQUENCE [LARGE SCALE GENOMIC DNA]</scope>
    <source>
        <strain evidence="4 5">KCTC 13059</strain>
    </source>
</reference>